<evidence type="ECO:0000313" key="2">
    <source>
        <dbReference type="EMBL" id="VDN31742.1"/>
    </source>
</evidence>
<evidence type="ECO:0000313" key="4">
    <source>
        <dbReference type="WBParaSite" id="GPUH_0001846201-mRNA-1"/>
    </source>
</evidence>
<gene>
    <name evidence="2" type="ORF">GPUH_LOCUS18438</name>
</gene>
<proteinExistence type="predicted"/>
<reference evidence="2 3" key="2">
    <citation type="submission" date="2018-11" db="EMBL/GenBank/DDBJ databases">
        <authorList>
            <consortium name="Pathogen Informatics"/>
        </authorList>
    </citation>
    <scope>NUCLEOTIDE SEQUENCE [LARGE SCALE GENOMIC DNA]</scope>
</reference>
<organism evidence="4">
    <name type="scientific">Gongylonema pulchrum</name>
    <dbReference type="NCBI Taxonomy" id="637853"/>
    <lineage>
        <taxon>Eukaryota</taxon>
        <taxon>Metazoa</taxon>
        <taxon>Ecdysozoa</taxon>
        <taxon>Nematoda</taxon>
        <taxon>Chromadorea</taxon>
        <taxon>Rhabditida</taxon>
        <taxon>Spirurina</taxon>
        <taxon>Spiruromorpha</taxon>
        <taxon>Spiruroidea</taxon>
        <taxon>Gongylonematidae</taxon>
        <taxon>Gongylonema</taxon>
    </lineage>
</organism>
<dbReference type="AlphaFoldDB" id="A0A183EBU6"/>
<protein>
    <submittedName>
        <fullName evidence="4">ChSh domain-containing protein</fullName>
    </submittedName>
</protein>
<accession>A0A183EBU6</accession>
<name>A0A183EBU6_9BILA</name>
<sequence length="119" mass="13890">MDRKKQLRVLELDPDLRFVRGQASQQSSAAATAGSPATSRSNKLLMEMQEQQESTAPATPLTHFLYREEEKVPMFLVKMWNILEDPKFQNIIRWDKVISYEIFYTYLFRAAQMTLNNSL</sequence>
<keyword evidence="3" id="KW-1185">Reference proteome</keyword>
<evidence type="ECO:0000313" key="3">
    <source>
        <dbReference type="Proteomes" id="UP000271098"/>
    </source>
</evidence>
<evidence type="ECO:0000256" key="1">
    <source>
        <dbReference type="SAM" id="MobiDB-lite"/>
    </source>
</evidence>
<feature type="compositionally biased region" description="Low complexity" evidence="1">
    <location>
        <begin position="22"/>
        <end position="41"/>
    </location>
</feature>
<reference evidence="4" key="1">
    <citation type="submission" date="2016-06" db="UniProtKB">
        <authorList>
            <consortium name="WormBaseParasite"/>
        </authorList>
    </citation>
    <scope>IDENTIFICATION</scope>
</reference>
<dbReference type="EMBL" id="UYRT01086768">
    <property type="protein sequence ID" value="VDN31742.1"/>
    <property type="molecule type" value="Genomic_DNA"/>
</dbReference>
<dbReference type="Proteomes" id="UP000271098">
    <property type="component" value="Unassembled WGS sequence"/>
</dbReference>
<dbReference type="OrthoDB" id="10540167at2759"/>
<feature type="region of interest" description="Disordered" evidence="1">
    <location>
        <begin position="22"/>
        <end position="56"/>
    </location>
</feature>
<dbReference type="WBParaSite" id="GPUH_0001846201-mRNA-1">
    <property type="protein sequence ID" value="GPUH_0001846201-mRNA-1"/>
    <property type="gene ID" value="GPUH_0001846201"/>
</dbReference>